<evidence type="ECO:0000256" key="1">
    <source>
        <dbReference type="SAM" id="Phobius"/>
    </source>
</evidence>
<evidence type="ECO:0008006" key="4">
    <source>
        <dbReference type="Google" id="ProtNLM"/>
    </source>
</evidence>
<dbReference type="Proteomes" id="UP001596035">
    <property type="component" value="Unassembled WGS sequence"/>
</dbReference>
<sequence>MTAVHGTATRGALPAPRASRTDLGTALWNAAVPAEEFADESAYRYRTAVLEQYKVYVESADRASARRNVANTFFLTVNGLLLTLFGAAAASKAREAPTAGVVCVMVAALCQCLVWWVQARSYRRLGSAKWAVVAELELRLPALAYSSAEWGTALPSRRYTPLTRIEQWVPVVFAALHLGVGLTVLFSH</sequence>
<dbReference type="EMBL" id="JBHSKN010000007">
    <property type="protein sequence ID" value="MFC5239574.1"/>
    <property type="molecule type" value="Genomic_DNA"/>
</dbReference>
<gene>
    <name evidence="2" type="ORF">ACFPWV_06570</name>
</gene>
<keyword evidence="3" id="KW-1185">Reference proteome</keyword>
<evidence type="ECO:0000313" key="3">
    <source>
        <dbReference type="Proteomes" id="UP001596035"/>
    </source>
</evidence>
<name>A0ABW0DPK6_9ACTN</name>
<feature type="transmembrane region" description="Helical" evidence="1">
    <location>
        <begin position="96"/>
        <end position="117"/>
    </location>
</feature>
<dbReference type="InterPro" id="IPR056918">
    <property type="entry name" value="8xMP"/>
</dbReference>
<feature type="transmembrane region" description="Helical" evidence="1">
    <location>
        <begin position="168"/>
        <end position="186"/>
    </location>
</feature>
<protein>
    <recommendedName>
        <fullName evidence="4">Small integral membrane protein</fullName>
    </recommendedName>
</protein>
<reference evidence="3" key="1">
    <citation type="journal article" date="2019" name="Int. J. Syst. Evol. Microbiol.">
        <title>The Global Catalogue of Microorganisms (GCM) 10K type strain sequencing project: providing services to taxonomists for standard genome sequencing and annotation.</title>
        <authorList>
            <consortium name="The Broad Institute Genomics Platform"/>
            <consortium name="The Broad Institute Genome Sequencing Center for Infectious Disease"/>
            <person name="Wu L."/>
            <person name="Ma J."/>
        </authorList>
    </citation>
    <scope>NUCLEOTIDE SEQUENCE [LARGE SCALE GENOMIC DNA]</scope>
    <source>
        <strain evidence="3">CGMCC 4.7131</strain>
    </source>
</reference>
<feature type="transmembrane region" description="Helical" evidence="1">
    <location>
        <begin position="69"/>
        <end position="90"/>
    </location>
</feature>
<evidence type="ECO:0000313" key="2">
    <source>
        <dbReference type="EMBL" id="MFC5239574.1"/>
    </source>
</evidence>
<dbReference type="Pfam" id="PF24838">
    <property type="entry name" value="8xMP"/>
    <property type="match status" value="1"/>
</dbReference>
<keyword evidence="1" id="KW-0812">Transmembrane</keyword>
<keyword evidence="1" id="KW-1133">Transmembrane helix</keyword>
<dbReference type="RefSeq" id="WP_344566409.1">
    <property type="nucleotide sequence ID" value="NZ_BAAATG010000050.1"/>
</dbReference>
<organism evidence="2 3">
    <name type="scientific">Streptomyces atrovirens</name>
    <dbReference type="NCBI Taxonomy" id="285556"/>
    <lineage>
        <taxon>Bacteria</taxon>
        <taxon>Bacillati</taxon>
        <taxon>Actinomycetota</taxon>
        <taxon>Actinomycetes</taxon>
        <taxon>Kitasatosporales</taxon>
        <taxon>Streptomycetaceae</taxon>
        <taxon>Streptomyces</taxon>
    </lineage>
</organism>
<accession>A0ABW0DPK6</accession>
<comment type="caution">
    <text evidence="2">The sequence shown here is derived from an EMBL/GenBank/DDBJ whole genome shotgun (WGS) entry which is preliminary data.</text>
</comment>
<proteinExistence type="predicted"/>
<keyword evidence="1" id="KW-0472">Membrane</keyword>